<keyword evidence="2" id="KW-1133">Transmembrane helix</keyword>
<dbReference type="SUPFAM" id="SSF47769">
    <property type="entry name" value="SAM/Pointed domain"/>
    <property type="match status" value="1"/>
</dbReference>
<keyword evidence="2" id="KW-0812">Transmembrane</keyword>
<organism evidence="5 6">
    <name type="scientific">Chytriomyces confervae</name>
    <dbReference type="NCBI Taxonomy" id="246404"/>
    <lineage>
        <taxon>Eukaryota</taxon>
        <taxon>Fungi</taxon>
        <taxon>Fungi incertae sedis</taxon>
        <taxon>Chytridiomycota</taxon>
        <taxon>Chytridiomycota incertae sedis</taxon>
        <taxon>Chytridiomycetes</taxon>
        <taxon>Chytridiales</taxon>
        <taxon>Chytriomycetaceae</taxon>
        <taxon>Chytriomyces</taxon>
    </lineage>
</organism>
<protein>
    <recommendedName>
        <fullName evidence="4">SAM domain-containing protein</fullName>
    </recommendedName>
</protein>
<sequence length="434" mass="44793">MFKFVTLAAALLSSSAAAAPAAATATTATTTTTPTSIPDVTVPKGFPTSVVPGSVGNATCEAAYSKSINILITCGWNPDGTTNVAVVGASICSNLPVIESLPIVCNNVASTKQYVDDFKTVIPACKYLNQVGSLPDTVVETAASSAAQSPNVASSNVGAIVGATLAGVALLSVIVASVYFLRRKKNAGKEEDEMVQQHSDRSDRSETMSISAAQQQQHPSSWQGSNRNTNSGGGGGGGGSGGTGSGGSQSDAVSSRASASTPLLRLDSIVSVLPQKTAASKSSSEHESSSNQSMFSFLSGGAVAAVANVGRFHPARDGDEKKGWSKGNNKAQGLFGSMDSSYKEVEPETWSVAQTVLWVKELGYAVEIQKAFQDASVDGAFLKVMGRNQEACKESLKNDLGVENVRSRVLLADAILSLFEVETSGFEPPGYSEL</sequence>
<feature type="transmembrane region" description="Helical" evidence="2">
    <location>
        <begin position="157"/>
        <end position="181"/>
    </location>
</feature>
<accession>A0A507FEZ6</accession>
<keyword evidence="3" id="KW-0732">Signal</keyword>
<feature type="compositionally biased region" description="Polar residues" evidence="1">
    <location>
        <begin position="207"/>
        <end position="223"/>
    </location>
</feature>
<dbReference type="Gene3D" id="1.10.150.50">
    <property type="entry name" value="Transcription Factor, Ets-1"/>
    <property type="match status" value="1"/>
</dbReference>
<evidence type="ECO:0000256" key="2">
    <source>
        <dbReference type="SAM" id="Phobius"/>
    </source>
</evidence>
<feature type="region of interest" description="Disordered" evidence="1">
    <location>
        <begin position="188"/>
        <end position="259"/>
    </location>
</feature>
<evidence type="ECO:0000313" key="6">
    <source>
        <dbReference type="Proteomes" id="UP000320333"/>
    </source>
</evidence>
<keyword evidence="6" id="KW-1185">Reference proteome</keyword>
<dbReference type="Proteomes" id="UP000320333">
    <property type="component" value="Unassembled WGS sequence"/>
</dbReference>
<feature type="domain" description="SAM" evidence="4">
    <location>
        <begin position="350"/>
        <end position="421"/>
    </location>
</feature>
<keyword evidence="2" id="KW-0472">Membrane</keyword>
<evidence type="ECO:0000259" key="4">
    <source>
        <dbReference type="PROSITE" id="PS50105"/>
    </source>
</evidence>
<dbReference type="EMBL" id="QEAP01000141">
    <property type="protein sequence ID" value="TPX74150.1"/>
    <property type="molecule type" value="Genomic_DNA"/>
</dbReference>
<name>A0A507FEZ6_9FUNG</name>
<evidence type="ECO:0000256" key="3">
    <source>
        <dbReference type="SAM" id="SignalP"/>
    </source>
</evidence>
<proteinExistence type="predicted"/>
<feature type="chain" id="PRO_5021214999" description="SAM domain-containing protein" evidence="3">
    <location>
        <begin position="19"/>
        <end position="434"/>
    </location>
</feature>
<feature type="compositionally biased region" description="Polar residues" evidence="1">
    <location>
        <begin position="249"/>
        <end position="259"/>
    </location>
</feature>
<comment type="caution">
    <text evidence="5">The sequence shown here is derived from an EMBL/GenBank/DDBJ whole genome shotgun (WGS) entry which is preliminary data.</text>
</comment>
<evidence type="ECO:0000256" key="1">
    <source>
        <dbReference type="SAM" id="MobiDB-lite"/>
    </source>
</evidence>
<dbReference type="AlphaFoldDB" id="A0A507FEZ6"/>
<evidence type="ECO:0000313" key="5">
    <source>
        <dbReference type="EMBL" id="TPX74150.1"/>
    </source>
</evidence>
<dbReference type="PROSITE" id="PS50105">
    <property type="entry name" value="SAM_DOMAIN"/>
    <property type="match status" value="1"/>
</dbReference>
<dbReference type="OrthoDB" id="2169067at2759"/>
<dbReference type="InterPro" id="IPR013761">
    <property type="entry name" value="SAM/pointed_sf"/>
</dbReference>
<dbReference type="InterPro" id="IPR001660">
    <property type="entry name" value="SAM"/>
</dbReference>
<reference evidence="5 6" key="1">
    <citation type="journal article" date="2019" name="Sci. Rep.">
        <title>Comparative genomics of chytrid fungi reveal insights into the obligate biotrophic and pathogenic lifestyle of Synchytrium endobioticum.</title>
        <authorList>
            <person name="van de Vossenberg B.T.L.H."/>
            <person name="Warris S."/>
            <person name="Nguyen H.D.T."/>
            <person name="van Gent-Pelzer M.P.E."/>
            <person name="Joly D.L."/>
            <person name="van de Geest H.C."/>
            <person name="Bonants P.J.M."/>
            <person name="Smith D.S."/>
            <person name="Levesque C.A."/>
            <person name="van der Lee T.A.J."/>
        </authorList>
    </citation>
    <scope>NUCLEOTIDE SEQUENCE [LARGE SCALE GENOMIC DNA]</scope>
    <source>
        <strain evidence="5 6">CBS 675.73</strain>
    </source>
</reference>
<feature type="signal peptide" evidence="3">
    <location>
        <begin position="1"/>
        <end position="18"/>
    </location>
</feature>
<feature type="compositionally biased region" description="Gly residues" evidence="1">
    <location>
        <begin position="231"/>
        <end position="247"/>
    </location>
</feature>
<gene>
    <name evidence="5" type="ORF">CcCBS67573_g04568</name>
</gene>